<dbReference type="RefSeq" id="WP_013139856.1">
    <property type="nucleotide sequence ID" value="NC_014168.1"/>
</dbReference>
<dbReference type="Proteomes" id="UP000002247">
    <property type="component" value="Chromosome"/>
</dbReference>
<accession>D6ZED3</accession>
<dbReference type="GO" id="GO:0016052">
    <property type="term" value="P:carbohydrate catabolic process"/>
    <property type="evidence" value="ECO:0007669"/>
    <property type="project" value="TreeGrafter"/>
</dbReference>
<evidence type="ECO:0000313" key="8">
    <source>
        <dbReference type="Proteomes" id="UP000002247"/>
    </source>
</evidence>
<evidence type="ECO:0000256" key="6">
    <source>
        <dbReference type="SAM" id="Phobius"/>
    </source>
</evidence>
<evidence type="ECO:0000256" key="4">
    <source>
        <dbReference type="RuleBase" id="RU003690"/>
    </source>
</evidence>
<dbReference type="STRING" id="640132.Srot_2981"/>
<dbReference type="KEGG" id="srt:Srot_2981"/>
<keyword evidence="2 7" id="KW-0378">Hydrolase</keyword>
<dbReference type="InterPro" id="IPR001360">
    <property type="entry name" value="Glyco_hydro_1"/>
</dbReference>
<dbReference type="Pfam" id="PF00232">
    <property type="entry name" value="Glyco_hydro_1"/>
    <property type="match status" value="2"/>
</dbReference>
<dbReference type="eggNOG" id="COG2723">
    <property type="taxonomic scope" value="Bacteria"/>
</dbReference>
<keyword evidence="6" id="KW-1133">Transmembrane helix</keyword>
<proteinExistence type="inferred from homology"/>
<keyword evidence="6" id="KW-0812">Transmembrane</keyword>
<dbReference type="EMBL" id="CP001958">
    <property type="protein sequence ID" value="ADG99409.1"/>
    <property type="molecule type" value="Genomic_DNA"/>
</dbReference>
<keyword evidence="6" id="KW-0472">Membrane</keyword>
<evidence type="ECO:0000256" key="2">
    <source>
        <dbReference type="ARBA" id="ARBA00022801"/>
    </source>
</evidence>
<protein>
    <submittedName>
        <fullName evidence="7">Glycoside hydrolase family 1</fullName>
    </submittedName>
</protein>
<dbReference type="SUPFAM" id="SSF51445">
    <property type="entry name" value="(Trans)glycosidases"/>
    <property type="match status" value="1"/>
</dbReference>
<organism evidence="7 8">
    <name type="scientific">Segniliparus rotundus (strain ATCC BAA-972 / CDC 1076 / CIP 108378 / DSM 44985 / JCM 13578)</name>
    <dbReference type="NCBI Taxonomy" id="640132"/>
    <lineage>
        <taxon>Bacteria</taxon>
        <taxon>Bacillati</taxon>
        <taxon>Actinomycetota</taxon>
        <taxon>Actinomycetes</taxon>
        <taxon>Mycobacteriales</taxon>
        <taxon>Segniliparaceae</taxon>
        <taxon>Segniliparus</taxon>
    </lineage>
</organism>
<keyword evidence="8" id="KW-1185">Reference proteome</keyword>
<reference evidence="7 8" key="1">
    <citation type="journal article" date="2010" name="Stand. Genomic Sci.">
        <title>Complete genome sequence of Segniliparus rotundus type strain (CDC 1076).</title>
        <authorList>
            <person name="Sikorski J."/>
            <person name="Lapidus A."/>
            <person name="Copeland A."/>
            <person name="Misra M."/>
            <person name="Glavina Del Rio T."/>
            <person name="Nolan M."/>
            <person name="Lucas S."/>
            <person name="Chen F."/>
            <person name="Tice H."/>
            <person name="Cheng J.F."/>
            <person name="Jando M."/>
            <person name="Schneider S."/>
            <person name="Bruce D."/>
            <person name="Goodwin L."/>
            <person name="Pitluck S."/>
            <person name="Liolios K."/>
            <person name="Mikhailova N."/>
            <person name="Pati A."/>
            <person name="Ivanova N."/>
            <person name="Mavromatis K."/>
            <person name="Chen A."/>
            <person name="Palaniappan K."/>
            <person name="Chertkov O."/>
            <person name="Land M."/>
            <person name="Hauser L."/>
            <person name="Chang Y.J."/>
            <person name="Jeffries C.D."/>
            <person name="Brettin T."/>
            <person name="Detter J.C."/>
            <person name="Han C."/>
            <person name="Rohde M."/>
            <person name="Goker M."/>
            <person name="Bristow J."/>
            <person name="Eisen J.A."/>
            <person name="Markowitz V."/>
            <person name="Hugenholtz P."/>
            <person name="Kyrpides N.C."/>
            <person name="Klenk H.P."/>
        </authorList>
    </citation>
    <scope>NUCLEOTIDE SEQUENCE [LARGE SCALE GENOMIC DNA]</scope>
    <source>
        <strain evidence="8">ATCC BAA-972 / CDC 1076 / CIP 108378 / DSM 44985 / JCM 13578</strain>
    </source>
</reference>
<dbReference type="InterPro" id="IPR017853">
    <property type="entry name" value="GH"/>
</dbReference>
<dbReference type="CAZy" id="GH1">
    <property type="family name" value="Glycoside Hydrolase Family 1"/>
</dbReference>
<dbReference type="AlphaFoldDB" id="D6ZED3"/>
<keyword evidence="3" id="KW-0326">Glycosidase</keyword>
<feature type="transmembrane region" description="Helical" evidence="6">
    <location>
        <begin position="12"/>
        <end position="33"/>
    </location>
</feature>
<gene>
    <name evidence="7" type="ordered locus">Srot_2981</name>
</gene>
<comment type="similarity">
    <text evidence="1 4">Belongs to the glycosyl hydrolase 1 family.</text>
</comment>
<dbReference type="GO" id="GO:0008422">
    <property type="term" value="F:beta-glucosidase activity"/>
    <property type="evidence" value="ECO:0007669"/>
    <property type="project" value="TreeGrafter"/>
</dbReference>
<dbReference type="PANTHER" id="PTHR10353">
    <property type="entry name" value="GLYCOSYL HYDROLASE"/>
    <property type="match status" value="1"/>
</dbReference>
<evidence type="ECO:0000256" key="3">
    <source>
        <dbReference type="ARBA" id="ARBA00023295"/>
    </source>
</evidence>
<evidence type="ECO:0000256" key="5">
    <source>
        <dbReference type="SAM" id="MobiDB-lite"/>
    </source>
</evidence>
<dbReference type="PRINTS" id="PR00131">
    <property type="entry name" value="GLHYDRLASE1"/>
</dbReference>
<sequence length="453" mass="50081">MATSPSKRTLPRFVAPLLVIVAGVVVIGLIATLTTKPPRSQGLGDDFLWGVASSGFQSEGNPPDSNWTRAANSPLVSDPVGTSVDFRHRYKDDIALAKDLGVKVYRIGIEWSRLEPRPGQLDEAEWAYYDDVVKTIKDAGIRPMITIDHWVYPGWVADQGGWTNPKTVEDWTVNASRVINRFAWADPLWVTINEPVAVVVEELLFHHLPAGQVAGIADRLVTAHNNAYERIHAAQPGAMVTSNVAYLPGPGLEDQVDVLTVDKMKLDYIGVDYYYASGPPAGATLDDFLSNPSMFTAASKPWEQQLQPEGVYYALRHYARRFPGKPLYIVENGMPTEDHKPRADAVTRAQQIHDTVYWVGRAKADGMPVIGYNYWSITDNYEWGSYHPRFGLYTVDVATDPTLARVPTDGVAAYRKIIAEHGVPASSEPTLKPVPCSQVDAPSSCEDPVRLRR</sequence>
<dbReference type="HOGENOM" id="CLU_001859_1_3_11"/>
<dbReference type="Gene3D" id="3.20.20.80">
    <property type="entry name" value="Glycosidases"/>
    <property type="match status" value="2"/>
</dbReference>
<evidence type="ECO:0000313" key="7">
    <source>
        <dbReference type="EMBL" id="ADG99409.1"/>
    </source>
</evidence>
<dbReference type="OrthoDB" id="9765195at2"/>
<dbReference type="GO" id="GO:0005829">
    <property type="term" value="C:cytosol"/>
    <property type="evidence" value="ECO:0007669"/>
    <property type="project" value="TreeGrafter"/>
</dbReference>
<name>D6ZED3_SEGRD</name>
<dbReference type="PANTHER" id="PTHR10353:SF36">
    <property type="entry name" value="LP05116P"/>
    <property type="match status" value="1"/>
</dbReference>
<feature type="region of interest" description="Disordered" evidence="5">
    <location>
        <begin position="428"/>
        <end position="453"/>
    </location>
</feature>
<evidence type="ECO:0000256" key="1">
    <source>
        <dbReference type="ARBA" id="ARBA00010838"/>
    </source>
</evidence>